<feature type="compositionally biased region" description="Polar residues" evidence="1">
    <location>
        <begin position="578"/>
        <end position="596"/>
    </location>
</feature>
<feature type="domain" description="Peroxin/Ferlin" evidence="2">
    <location>
        <begin position="220"/>
        <end position="255"/>
    </location>
</feature>
<feature type="region of interest" description="Disordered" evidence="1">
    <location>
        <begin position="1"/>
        <end position="22"/>
    </location>
</feature>
<feature type="region of interest" description="Disordered" evidence="1">
    <location>
        <begin position="529"/>
        <end position="634"/>
    </location>
</feature>
<feature type="compositionally biased region" description="Polar residues" evidence="1">
    <location>
        <begin position="1"/>
        <end position="14"/>
    </location>
</feature>
<dbReference type="OrthoDB" id="72441at2759"/>
<sequence length="1327" mass="150542">METPSIQLVDNTVPTERPTDDAVFSRTTTATSGASLFRNGSRLWSRPSLRGELAKRKFAKWQPGRLGVANDDSASDRPSPSDERQLSLTETNTNTYTNVTAHSNTIANANTVEEHAPQEESPGTQDGGTAHQSKNHPKICGLKPGNELDILYENQRGWFFFGIPLYSHSSLLNLDPSPWITADGRNSIVDITNAQLPDPSWEWVWRAWYVDMSGDVDEQGWQYAFSFGSPTWHGTHPFCHSFVRRRRWVRLRVKRASDRGTDRGQTGLEMAHMLNEDYFTIHSRGKSKRASSAEWASRVTSLNLSRAATRADEEGNLEEIRNIPTLMLALKAAIVDREKLDVVRKFVEEGGDELYYLDGKIPEVMSRFVYQASRWQLLTYFKDTVHELSQETAQTSTTGREAEDIRRKQEYLLKAVEAGRHHLTNPEVFHEPAPTQEQDSTTDLLDLTPRTKRTSLLSRYSGKFSFKPMNNGGAIKGIPKEAEIGHECLKRCGLSAPTTTFDHAATRTVADEPLLLFLYPHWFRRRHQQQQRRPISSSSSSVHVNSSGRTLRRDTRRPVPHRKQSFGASSRRWISGGSLATESKSETGIVSGTGTRVGTEGIGDSLLQRRQQEEKPEYHGEKDIESKSASAVGQAQDELTANMRDDHGGFNPFAGPESGGELKVLHMMSRSRRRLSDMFRDFELERTQKNSRDRQTKTERPAAAIVPKLSTRDQRKLRNRAYYVEGLEGLQPHPRTKQWDAKIRTLLERFSRGDAQGEKRKTILIPEHTLALLAGVSDASMGENIWYVPLRHGCRVHVLPPSESKGIDRKAVLSGSAAAVSEVVNRIKHVQDLQERGDPLVDIRKPVIPVFPSARLSRRKPDEPRIRGVWDTRSGPQGVLLDLILDRSERVSTVREFAEHVEELTISLPSKHAIRGKGNQPLPHSEQVAAVLMALFKNEKNQFLISTAALNSALEFLLEHELITLAKELFLIDTFNILLKSAAERQSLPFFLSALPAMTRMGIRPNSMTWLAYLNSLISPGSKARFIKSMERKGLLQEPRALRSALQLTIHDTLTRHLASGGTVDEFFNKTIKTAWLNWFSPSLVHQMFNAIVHQKNLAALDRMVEICKECNMDVPISPTISQIALLFRRDFYSILNYLFLLSPDAKFKLSKQACERLFLIAFKAKHYNICRVLWTYACINGTVTFQMKDAVLFSLTQNIGRKDLPEQETLWRTSAGKVIVGFDLRFRDYPLQTLITENFPREFHQHPVSYLVAGSKLEGEEREKQRRAARMLIQRDIEVGSWYSPKYPLMIMLEAAAEMDREWEGVPRHTKWLMQNAIRVPVVLSI</sequence>
<feature type="compositionally biased region" description="Low complexity" evidence="1">
    <location>
        <begin position="89"/>
        <end position="98"/>
    </location>
</feature>
<dbReference type="GO" id="GO:0016020">
    <property type="term" value="C:membrane"/>
    <property type="evidence" value="ECO:0007669"/>
    <property type="project" value="InterPro"/>
</dbReference>
<feature type="compositionally biased region" description="Basic and acidic residues" evidence="1">
    <location>
        <begin position="610"/>
        <end position="626"/>
    </location>
</feature>
<dbReference type="InterPro" id="IPR006614">
    <property type="entry name" value="Peroxin/Ferlin"/>
</dbReference>
<proteinExistence type="predicted"/>
<comment type="caution">
    <text evidence="3">The sequence shown here is derived from an EMBL/GenBank/DDBJ whole genome shotgun (WGS) entry which is preliminary data.</text>
</comment>
<feature type="compositionally biased region" description="Low complexity" evidence="1">
    <location>
        <begin position="531"/>
        <end position="549"/>
    </location>
</feature>
<gene>
    <name evidence="3" type="ORF">P175DRAFT_0519072</name>
</gene>
<evidence type="ECO:0000313" key="4">
    <source>
        <dbReference type="Proteomes" id="UP000244073"/>
    </source>
</evidence>
<accession>A0A2T5LMA1</accession>
<feature type="region of interest" description="Disordered" evidence="1">
    <location>
        <begin position="64"/>
        <end position="98"/>
    </location>
</feature>
<organism evidence="3 4">
    <name type="scientific">Aspergillus ochraceoroseus IBT 24754</name>
    <dbReference type="NCBI Taxonomy" id="1392256"/>
    <lineage>
        <taxon>Eukaryota</taxon>
        <taxon>Fungi</taxon>
        <taxon>Dikarya</taxon>
        <taxon>Ascomycota</taxon>
        <taxon>Pezizomycotina</taxon>
        <taxon>Eurotiomycetes</taxon>
        <taxon>Eurotiomycetidae</taxon>
        <taxon>Eurotiales</taxon>
        <taxon>Aspergillaceae</taxon>
        <taxon>Aspergillus</taxon>
        <taxon>Aspergillus subgen. Nidulantes</taxon>
    </lineage>
</organism>
<evidence type="ECO:0000259" key="2">
    <source>
        <dbReference type="SMART" id="SM00694"/>
    </source>
</evidence>
<dbReference type="VEuPathDB" id="FungiDB:P175DRAFT_0519072"/>
<evidence type="ECO:0000256" key="1">
    <source>
        <dbReference type="SAM" id="MobiDB-lite"/>
    </source>
</evidence>
<dbReference type="EMBL" id="MSFN02000010">
    <property type="protein sequence ID" value="PTU17410.1"/>
    <property type="molecule type" value="Genomic_DNA"/>
</dbReference>
<name>A0A2T5LMA1_9EURO</name>
<protein>
    <recommendedName>
        <fullName evidence="2">Peroxin/Ferlin domain-containing protein</fullName>
    </recommendedName>
</protein>
<dbReference type="RefSeq" id="XP_040748802.1">
    <property type="nucleotide sequence ID" value="XM_040899085.1"/>
</dbReference>
<dbReference type="Proteomes" id="UP000244073">
    <property type="component" value="Unassembled WGS sequence"/>
</dbReference>
<dbReference type="GeneID" id="63815967"/>
<evidence type="ECO:0000313" key="3">
    <source>
        <dbReference type="EMBL" id="PTU17410.1"/>
    </source>
</evidence>
<reference evidence="3 4" key="1">
    <citation type="journal article" date="2018" name="Proc. Natl. Acad. Sci. U.S.A.">
        <title>Linking secondary metabolites to gene clusters through genome sequencing of six diverse Aspergillus species.</title>
        <authorList>
            <person name="Kaerboelling I."/>
            <person name="Vesth T.C."/>
            <person name="Frisvad J.C."/>
            <person name="Nybo J.L."/>
            <person name="Theobald S."/>
            <person name="Kuo A."/>
            <person name="Bowyer P."/>
            <person name="Matsuda Y."/>
            <person name="Mondo S."/>
            <person name="Lyhne E.K."/>
            <person name="Kogle M.E."/>
            <person name="Clum A."/>
            <person name="Lipzen A."/>
            <person name="Salamov A."/>
            <person name="Ngan C.Y."/>
            <person name="Daum C."/>
            <person name="Chiniquy J."/>
            <person name="Barry K."/>
            <person name="LaButti K."/>
            <person name="Haridas S."/>
            <person name="Simmons B.A."/>
            <person name="Magnuson J.K."/>
            <person name="Mortensen U.H."/>
            <person name="Larsen T.O."/>
            <person name="Grigoriev I.V."/>
            <person name="Baker S.E."/>
            <person name="Andersen M.R."/>
        </authorList>
    </citation>
    <scope>NUCLEOTIDE SEQUENCE [LARGE SCALE GENOMIC DNA]</scope>
    <source>
        <strain evidence="3 4">IBT 24754</strain>
    </source>
</reference>
<dbReference type="SMART" id="SM00694">
    <property type="entry name" value="DysFC"/>
    <property type="match status" value="1"/>
</dbReference>
<feature type="region of interest" description="Disordered" evidence="1">
    <location>
        <begin position="114"/>
        <end position="139"/>
    </location>
</feature>